<dbReference type="EMBL" id="JXLI01000010">
    <property type="protein sequence ID" value="KJY56721.1"/>
    <property type="molecule type" value="Genomic_DNA"/>
</dbReference>
<accession>A0A0F4LGM3</accession>
<comment type="caution">
    <text evidence="1">The sequence shown here is derived from an EMBL/GenBank/DDBJ whole genome shotgun (WGS) entry which is preliminary data.</text>
</comment>
<sequence length="54" mass="6396">MLECPKGYKYWNKNDTGITISADAPQWAKKEFHKYMKLFAKNGKPDKHGIIKYY</sequence>
<protein>
    <submittedName>
        <fullName evidence="1">Uncharacterized protein</fullName>
    </submittedName>
</protein>
<dbReference type="PATRIC" id="fig|1218507.3.peg.1248"/>
<evidence type="ECO:0000313" key="1">
    <source>
        <dbReference type="EMBL" id="KJY56721.1"/>
    </source>
</evidence>
<organism evidence="1 2">
    <name type="scientific">Lactobacillus melliventris</name>
    <dbReference type="NCBI Taxonomy" id="1218507"/>
    <lineage>
        <taxon>Bacteria</taxon>
        <taxon>Bacillati</taxon>
        <taxon>Bacillota</taxon>
        <taxon>Bacilli</taxon>
        <taxon>Lactobacillales</taxon>
        <taxon>Lactobacillaceae</taxon>
        <taxon>Lactobacillus</taxon>
    </lineage>
</organism>
<gene>
    <name evidence="1" type="ORF">JF74_10730</name>
</gene>
<reference evidence="1 2" key="1">
    <citation type="submission" date="2015-01" db="EMBL/GenBank/DDBJ databases">
        <title>Comparative genomics of the lactic acid bacteria isolated from the honey bee gut.</title>
        <authorList>
            <person name="Ellegaard K.M."/>
            <person name="Tamarit D."/>
            <person name="Javelind E."/>
            <person name="Olofsson T."/>
            <person name="Andersson S.G."/>
            <person name="Vasquez A."/>
        </authorList>
    </citation>
    <scope>NUCLEOTIDE SEQUENCE [LARGE SCALE GENOMIC DNA]</scope>
    <source>
        <strain evidence="1 2">Hma8</strain>
    </source>
</reference>
<dbReference type="RefSeq" id="WP_167334242.1">
    <property type="nucleotide sequence ID" value="NZ_JBHTMT010000001.1"/>
</dbReference>
<proteinExistence type="predicted"/>
<name>A0A0F4LGM3_9LACO</name>
<dbReference type="HOGENOM" id="CLU_3081179_0_0_9"/>
<evidence type="ECO:0000313" key="2">
    <source>
        <dbReference type="Proteomes" id="UP000033531"/>
    </source>
</evidence>
<dbReference type="STRING" id="1218507.JF74_10730"/>
<dbReference type="Proteomes" id="UP000033531">
    <property type="component" value="Unassembled WGS sequence"/>
</dbReference>
<dbReference type="AlphaFoldDB" id="A0A0F4LGM3"/>